<dbReference type="EC" id="6.2.-.-" evidence="10"/>
<feature type="domain" description="YrdC-like" evidence="13">
    <location>
        <begin position="212"/>
        <end position="398"/>
    </location>
</feature>
<comment type="caution">
    <text evidence="14">The sequence shown here is derived from an EMBL/GenBank/DDBJ whole genome shotgun (WGS) entry which is preliminary data.</text>
</comment>
<dbReference type="PATRIC" id="fig|1348973.3.peg.3425"/>
<dbReference type="GO" id="GO:0016743">
    <property type="term" value="F:carboxyl- or carbamoyltransferase activity"/>
    <property type="evidence" value="ECO:0007669"/>
    <property type="project" value="UniProtKB-UniRule"/>
</dbReference>
<dbReference type="PROSITE" id="PS51163">
    <property type="entry name" value="YRDC"/>
    <property type="match status" value="1"/>
</dbReference>
<keyword evidence="4" id="KW-0436">Ligase</keyword>
<evidence type="ECO:0000256" key="2">
    <source>
        <dbReference type="ARBA" id="ARBA00005614"/>
    </source>
</evidence>
<dbReference type="EMBL" id="JJRY01000016">
    <property type="protein sequence ID" value="KEF37301.1"/>
    <property type="molecule type" value="Genomic_DNA"/>
</dbReference>
<evidence type="ECO:0000256" key="9">
    <source>
        <dbReference type="ARBA" id="ARBA00048220"/>
    </source>
</evidence>
<organism evidence="14 15">
    <name type="scientific">Schinkia azotoformans MEV2011</name>
    <dbReference type="NCBI Taxonomy" id="1348973"/>
    <lineage>
        <taxon>Bacteria</taxon>
        <taxon>Bacillati</taxon>
        <taxon>Bacillota</taxon>
        <taxon>Bacilli</taxon>
        <taxon>Bacillales</taxon>
        <taxon>Bacillaceae</taxon>
        <taxon>Calidifontibacillus/Schinkia group</taxon>
        <taxon>Schinkia</taxon>
    </lineage>
</organism>
<protein>
    <recommendedName>
        <fullName evidence="10">Carbamoyltransferase</fullName>
        <ecNumber evidence="10">6.2.-.-</ecNumber>
    </recommendedName>
</protein>
<evidence type="ECO:0000256" key="3">
    <source>
        <dbReference type="ARBA" id="ARBA00008097"/>
    </source>
</evidence>
<proteinExistence type="inferred from homology"/>
<feature type="active site" evidence="11">
    <location>
        <position position="30"/>
    </location>
</feature>
<evidence type="ECO:0000256" key="7">
    <source>
        <dbReference type="ARBA" id="ARBA00022833"/>
    </source>
</evidence>
<evidence type="ECO:0000256" key="4">
    <source>
        <dbReference type="ARBA" id="ARBA00022598"/>
    </source>
</evidence>
<keyword evidence="7" id="KW-0862">Zinc</keyword>
<feature type="active site" evidence="11">
    <location>
        <position position="48"/>
    </location>
</feature>
<dbReference type="Pfam" id="PF01300">
    <property type="entry name" value="Sua5_yciO_yrdC"/>
    <property type="match status" value="1"/>
</dbReference>
<evidence type="ECO:0000259" key="12">
    <source>
        <dbReference type="PROSITE" id="PS51160"/>
    </source>
</evidence>
<dbReference type="Gene3D" id="3.30.420.360">
    <property type="match status" value="1"/>
</dbReference>
<dbReference type="SUPFAM" id="SSF54975">
    <property type="entry name" value="Acylphosphatase/BLUF domain-like"/>
    <property type="match status" value="1"/>
</dbReference>
<evidence type="ECO:0000256" key="10">
    <source>
        <dbReference type="PIRNR" id="PIRNR006256"/>
    </source>
</evidence>
<name>A0A072NIG8_SCHAZ</name>
<dbReference type="InterPro" id="IPR051060">
    <property type="entry name" value="Carbamoyltrans_HypF-like"/>
</dbReference>
<dbReference type="AlphaFoldDB" id="A0A072NIG8"/>
<dbReference type="GO" id="GO:0008270">
    <property type="term" value="F:zinc ion binding"/>
    <property type="evidence" value="ECO:0007669"/>
    <property type="project" value="UniProtKB-KW"/>
</dbReference>
<dbReference type="PANTHER" id="PTHR42959:SF1">
    <property type="entry name" value="CARBAMOYLTRANSFERASE HYPF"/>
    <property type="match status" value="1"/>
</dbReference>
<dbReference type="InterPro" id="IPR011125">
    <property type="entry name" value="Znf_HypF"/>
</dbReference>
<dbReference type="PROSITE" id="PS51160">
    <property type="entry name" value="ACYLPHOSPHATASE_3"/>
    <property type="match status" value="1"/>
</dbReference>
<keyword evidence="5" id="KW-0479">Metal-binding</keyword>
<comment type="similarity">
    <text evidence="2">Belongs to the acylphosphatase family.</text>
</comment>
<dbReference type="InterPro" id="IPR036046">
    <property type="entry name" value="Acylphosphatase-like_dom_sf"/>
</dbReference>
<evidence type="ECO:0000256" key="8">
    <source>
        <dbReference type="ARBA" id="ARBA00047645"/>
    </source>
</evidence>
<feature type="domain" description="Acylphosphatase-like" evidence="12">
    <location>
        <begin position="15"/>
        <end position="101"/>
    </location>
</feature>
<dbReference type="SUPFAM" id="SSF53067">
    <property type="entry name" value="Actin-like ATPase domain"/>
    <property type="match status" value="1"/>
</dbReference>
<sequence>MDQLDQECLSTMPKAILVRIKGRVQGVGFRPFVYQLAKKYGLKGTVQNNMDGVRLVLEGQEKTLCYMLDELENKSPRLSRMDSIESKELSYSNFQDFTIIPSERLGTSSLVIPVDASVCDECLKEMNDPTNFRFQYPFINCTQCGPRYTIIDELPYDRTFTVMREFEMCEKCRNEYNDPTNRRHHAQPIACPSCGPKVTLYSINGKKAATGSDAIHLAKEQLKAGKILAVKGIGGYHLACDATNQKAIEELRRRKTRPQKPLAIMVKNIELVKTSCEVNSLEEKALTSTEAPIVVLRQKQPHQLPTALAPGIKTLGVMLPYTPLHHLLFAESKLDYLVMTSANPSGMPMLYKDDEAFDYLGDIADYVLTGNRKIKHPIDDSVIQVINSEITFLRRARGYIPDPIYTKNSHHGVLAFGSQQKNTFAIGRHHEIFVGPHIGDMNHYNMLQHYNQELDHLLQWMGPFENPVIAIDKHPGYTVRELLDKFNPSKVVEVQHHHAHHVSCMVDNGVDECCFGIILDGTGYGEDGNVWGFEILYGDAVNYKRLAHLRYTPLPGGEKAIKEPWRIAVGMLIEHFGVEGKKVSEQLFPEKKYEIGIIHNMIGKNLNSPLAGSCGRLFDAVSAILGVCTTSSYDGEAAIKLSELMDATASLSNNGYGYQFNRVGELLEIDFARCLSGIVHDYVNGRNKKEIVHAFHETIVKACRDCIKIMSTQLPQANRKVVLSGGSFHNPFLVTQMKRILEIEGFRVYTHKQVPCNDGGLSLGQLKVASAQN</sequence>
<dbReference type="PIRSF" id="PIRSF006256">
    <property type="entry name" value="CMPcnvr_hdrg_mat"/>
    <property type="match status" value="1"/>
</dbReference>
<dbReference type="Gene3D" id="3.30.420.40">
    <property type="match status" value="1"/>
</dbReference>
<dbReference type="UniPathway" id="UPA00335"/>
<dbReference type="Proteomes" id="UP000027936">
    <property type="component" value="Unassembled WGS sequence"/>
</dbReference>
<gene>
    <name evidence="14" type="ORF">M670_03548</name>
</gene>
<evidence type="ECO:0000313" key="15">
    <source>
        <dbReference type="Proteomes" id="UP000027936"/>
    </source>
</evidence>
<dbReference type="InterPro" id="IPR017968">
    <property type="entry name" value="Acylphosphatase_CS"/>
</dbReference>
<dbReference type="SUPFAM" id="SSF55821">
    <property type="entry name" value="YrdC/RibB"/>
    <property type="match status" value="1"/>
</dbReference>
<comment type="catalytic activity">
    <reaction evidence="8 11">
        <text>an acyl phosphate + H2O = a carboxylate + phosphate + H(+)</text>
        <dbReference type="Rhea" id="RHEA:14965"/>
        <dbReference type="ChEBI" id="CHEBI:15377"/>
        <dbReference type="ChEBI" id="CHEBI:15378"/>
        <dbReference type="ChEBI" id="CHEBI:29067"/>
        <dbReference type="ChEBI" id="CHEBI:43474"/>
        <dbReference type="ChEBI" id="CHEBI:59918"/>
        <dbReference type="EC" id="3.6.1.7"/>
    </reaction>
</comment>
<reference evidence="14 15" key="1">
    <citation type="submission" date="2014-04" db="EMBL/GenBank/DDBJ databases">
        <title>Draft genome sequence of Bacillus azotoformans MEV2011, a (co-) denitrifying strain unable to grow in the presence of oxygen.</title>
        <authorList>
            <person name="Nielsen M."/>
            <person name="Schreiber L."/>
            <person name="Finster K."/>
            <person name="Schramm A."/>
        </authorList>
    </citation>
    <scope>NUCLEOTIDE SEQUENCE [LARGE SCALE GENOMIC DNA]</scope>
    <source>
        <strain evidence="14 15">MEV2011</strain>
    </source>
</reference>
<comment type="catalytic activity">
    <reaction evidence="9">
        <text>C-terminal L-cysteinyl-[HypE protein] + carbamoyl phosphate + ATP + H2O = C-terminal S-carboxamide-L-cysteinyl-[HypE protein] + AMP + phosphate + diphosphate + H(+)</text>
        <dbReference type="Rhea" id="RHEA:55636"/>
        <dbReference type="Rhea" id="RHEA-COMP:14247"/>
        <dbReference type="Rhea" id="RHEA-COMP:14392"/>
        <dbReference type="ChEBI" id="CHEBI:15377"/>
        <dbReference type="ChEBI" id="CHEBI:15378"/>
        <dbReference type="ChEBI" id="CHEBI:30616"/>
        <dbReference type="ChEBI" id="CHEBI:33019"/>
        <dbReference type="ChEBI" id="CHEBI:43474"/>
        <dbReference type="ChEBI" id="CHEBI:58228"/>
        <dbReference type="ChEBI" id="CHEBI:76913"/>
        <dbReference type="ChEBI" id="CHEBI:139126"/>
        <dbReference type="ChEBI" id="CHEBI:456215"/>
    </reaction>
</comment>
<dbReference type="GO" id="GO:0003998">
    <property type="term" value="F:acylphosphatase activity"/>
    <property type="evidence" value="ECO:0007669"/>
    <property type="project" value="UniProtKB-EC"/>
</dbReference>
<evidence type="ECO:0000256" key="11">
    <source>
        <dbReference type="PROSITE-ProRule" id="PRU00520"/>
    </source>
</evidence>
<accession>A0A072NIG8</accession>
<dbReference type="Gene3D" id="3.90.870.50">
    <property type="match status" value="1"/>
</dbReference>
<comment type="similarity">
    <text evidence="3 10">Belongs to the carbamoyltransferase HypF family.</text>
</comment>
<dbReference type="InterPro" id="IPR017945">
    <property type="entry name" value="DHBP_synth_RibB-like_a/b_dom"/>
</dbReference>
<dbReference type="PANTHER" id="PTHR42959">
    <property type="entry name" value="CARBAMOYLTRANSFERASE"/>
    <property type="match status" value="1"/>
</dbReference>
<dbReference type="Pfam" id="PF00708">
    <property type="entry name" value="Acylphosphatase"/>
    <property type="match status" value="1"/>
</dbReference>
<dbReference type="InterPro" id="IPR006070">
    <property type="entry name" value="Sua5-like_dom"/>
</dbReference>
<dbReference type="InterPro" id="IPR055128">
    <property type="entry name" value="HypF_C_2"/>
</dbReference>
<keyword evidence="11" id="KW-0378">Hydrolase</keyword>
<dbReference type="Pfam" id="PF07503">
    <property type="entry name" value="zf-HYPF"/>
    <property type="match status" value="2"/>
</dbReference>
<dbReference type="GO" id="GO:0003725">
    <property type="term" value="F:double-stranded RNA binding"/>
    <property type="evidence" value="ECO:0007669"/>
    <property type="project" value="InterPro"/>
</dbReference>
<dbReference type="PROSITE" id="PS00150">
    <property type="entry name" value="ACYLPHOSPHATASE_1"/>
    <property type="match status" value="1"/>
</dbReference>
<dbReference type="InterPro" id="IPR004421">
    <property type="entry name" value="Carbamoyltransferase_HypF"/>
</dbReference>
<dbReference type="InterPro" id="IPR041440">
    <property type="entry name" value="HypF_C"/>
</dbReference>
<evidence type="ECO:0000256" key="1">
    <source>
        <dbReference type="ARBA" id="ARBA00004711"/>
    </source>
</evidence>
<dbReference type="GO" id="GO:0016874">
    <property type="term" value="F:ligase activity"/>
    <property type="evidence" value="ECO:0007669"/>
    <property type="project" value="UniProtKB-UniRule"/>
</dbReference>
<dbReference type="Pfam" id="PF22521">
    <property type="entry name" value="HypF_C_2"/>
    <property type="match status" value="1"/>
</dbReference>
<comment type="pathway">
    <text evidence="1">Protein modification; [NiFe] hydrogenase maturation.</text>
</comment>
<dbReference type="NCBIfam" id="TIGR00143">
    <property type="entry name" value="hypF"/>
    <property type="match status" value="1"/>
</dbReference>
<dbReference type="Pfam" id="PF17788">
    <property type="entry name" value="HypF_C"/>
    <property type="match status" value="1"/>
</dbReference>
<evidence type="ECO:0000256" key="6">
    <source>
        <dbReference type="ARBA" id="ARBA00022771"/>
    </source>
</evidence>
<dbReference type="Gene3D" id="3.30.110.120">
    <property type="match status" value="1"/>
</dbReference>
<dbReference type="GO" id="GO:0051604">
    <property type="term" value="P:protein maturation"/>
    <property type="evidence" value="ECO:0007669"/>
    <property type="project" value="TreeGrafter"/>
</dbReference>
<keyword evidence="6" id="KW-0863">Zinc-finger</keyword>
<evidence type="ECO:0000256" key="5">
    <source>
        <dbReference type="ARBA" id="ARBA00022723"/>
    </source>
</evidence>
<dbReference type="InterPro" id="IPR043129">
    <property type="entry name" value="ATPase_NBD"/>
</dbReference>
<evidence type="ECO:0000259" key="13">
    <source>
        <dbReference type="PROSITE" id="PS51163"/>
    </source>
</evidence>
<evidence type="ECO:0000313" key="14">
    <source>
        <dbReference type="EMBL" id="KEF37301.1"/>
    </source>
</evidence>
<dbReference type="InterPro" id="IPR001792">
    <property type="entry name" value="Acylphosphatase-like_dom"/>
</dbReference>